<comment type="subcellular location">
    <subcellularLocation>
        <location evidence="1">Cell membrane</location>
        <topology evidence="1">Multi-pass membrane protein</topology>
    </subcellularLocation>
</comment>
<feature type="transmembrane region" description="Helical" evidence="7">
    <location>
        <begin position="298"/>
        <end position="318"/>
    </location>
</feature>
<feature type="transmembrane region" description="Helical" evidence="7">
    <location>
        <begin position="139"/>
        <end position="161"/>
    </location>
</feature>
<dbReference type="Pfam" id="PF01891">
    <property type="entry name" value="CbiM"/>
    <property type="match status" value="1"/>
</dbReference>
<dbReference type="RefSeq" id="WP_119866007.1">
    <property type="nucleotide sequence ID" value="NZ_CP016786.1"/>
</dbReference>
<sequence>MHMVNNLISPAVAGLMYSCSTAVAGYSIKKIKLENSPERTAMMGAAGAFVFAAQMVNFTIPGTGSSGHLCGGILLAALLGPYAAFLTMAGILLVQALLFADGGILALGCNIWNIAFYSCIVGGLFIWKPIMKGGVSKKRIIIASIIASIISLQLGAFSVALEALASGNSQLPFVDFISVIQPIHLAIGLVEGFITAGVLSFVYEARAELIWGGKREEEKKAKLSFNKLIAALSATAILTAGALSLAGSEYPDGLEWSISKITGSIEIESSSEFYKKLDSFQKAIAILPDYSLKNSDTAFGTSLSGIFGGAVVALSLIGGSSLINNSKKDSLIAG</sequence>
<keyword evidence="3" id="KW-1003">Cell membrane</keyword>
<dbReference type="InterPro" id="IPR025937">
    <property type="entry name" value="PDGLE_dom"/>
</dbReference>
<keyword evidence="5 7" id="KW-1133">Transmembrane helix</keyword>
<gene>
    <name evidence="9" type="ORF">BEN51_10375</name>
</gene>
<evidence type="ECO:0000313" key="10">
    <source>
        <dbReference type="Proteomes" id="UP000264883"/>
    </source>
</evidence>
<keyword evidence="6 7" id="KW-0472">Membrane</keyword>
<evidence type="ECO:0000256" key="2">
    <source>
        <dbReference type="ARBA" id="ARBA00022448"/>
    </source>
</evidence>
<dbReference type="KEGG" id="cia:BEN51_10375"/>
<dbReference type="OrthoDB" id="5395048at2"/>
<feature type="transmembrane region" description="Helical" evidence="7">
    <location>
        <begin position="41"/>
        <end position="60"/>
    </location>
</feature>
<dbReference type="Pfam" id="PF13190">
    <property type="entry name" value="PDGLE"/>
    <property type="match status" value="1"/>
</dbReference>
<dbReference type="PANTHER" id="PTHR34229">
    <property type="entry name" value="METAL TRANSPORT PROTEIN HI_1621-RELATED"/>
    <property type="match status" value="1"/>
</dbReference>
<evidence type="ECO:0000256" key="1">
    <source>
        <dbReference type="ARBA" id="ARBA00004651"/>
    </source>
</evidence>
<organism evidence="9 10">
    <name type="scientific">Clostridium isatidis</name>
    <dbReference type="NCBI Taxonomy" id="182773"/>
    <lineage>
        <taxon>Bacteria</taxon>
        <taxon>Bacillati</taxon>
        <taxon>Bacillota</taxon>
        <taxon>Clostridia</taxon>
        <taxon>Eubacteriales</taxon>
        <taxon>Clostridiaceae</taxon>
        <taxon>Clostridium</taxon>
    </lineage>
</organism>
<dbReference type="AlphaFoldDB" id="A0A343JEB5"/>
<evidence type="ECO:0000259" key="8">
    <source>
        <dbReference type="Pfam" id="PF13190"/>
    </source>
</evidence>
<feature type="transmembrane region" description="Helical" evidence="7">
    <location>
        <begin position="181"/>
        <end position="203"/>
    </location>
</feature>
<evidence type="ECO:0000256" key="7">
    <source>
        <dbReference type="SAM" id="Phobius"/>
    </source>
</evidence>
<evidence type="ECO:0000256" key="4">
    <source>
        <dbReference type="ARBA" id="ARBA00022692"/>
    </source>
</evidence>
<evidence type="ECO:0000256" key="5">
    <source>
        <dbReference type="ARBA" id="ARBA00022989"/>
    </source>
</evidence>
<feature type="transmembrane region" description="Helical" evidence="7">
    <location>
        <begin position="72"/>
        <end position="98"/>
    </location>
</feature>
<dbReference type="Proteomes" id="UP000264883">
    <property type="component" value="Chromosome"/>
</dbReference>
<protein>
    <submittedName>
        <fullName evidence="9">Cobalamin biosynthesis protein CbiM</fullName>
    </submittedName>
</protein>
<evidence type="ECO:0000256" key="3">
    <source>
        <dbReference type="ARBA" id="ARBA00022475"/>
    </source>
</evidence>
<dbReference type="GO" id="GO:0005886">
    <property type="term" value="C:plasma membrane"/>
    <property type="evidence" value="ECO:0007669"/>
    <property type="project" value="UniProtKB-SubCell"/>
</dbReference>
<feature type="domain" description="PDGLE" evidence="8">
    <location>
        <begin position="227"/>
        <end position="323"/>
    </location>
</feature>
<accession>A0A343JEB5</accession>
<dbReference type="Gene3D" id="1.10.1760.20">
    <property type="match status" value="1"/>
</dbReference>
<name>A0A343JEB5_9CLOT</name>
<dbReference type="PANTHER" id="PTHR34229:SF1">
    <property type="entry name" value="METAL TRANSPORT PROTEIN HI_1621-RELATED"/>
    <property type="match status" value="1"/>
</dbReference>
<evidence type="ECO:0000256" key="6">
    <source>
        <dbReference type="ARBA" id="ARBA00023136"/>
    </source>
</evidence>
<proteinExistence type="predicted"/>
<dbReference type="GO" id="GO:0000041">
    <property type="term" value="P:transition metal ion transport"/>
    <property type="evidence" value="ECO:0007669"/>
    <property type="project" value="InterPro"/>
</dbReference>
<keyword evidence="10" id="KW-1185">Reference proteome</keyword>
<evidence type="ECO:0000313" key="9">
    <source>
        <dbReference type="EMBL" id="ASW43873.1"/>
    </source>
</evidence>
<keyword evidence="2" id="KW-0813">Transport</keyword>
<dbReference type="InterPro" id="IPR002751">
    <property type="entry name" value="CbiM/NikMN"/>
</dbReference>
<dbReference type="EMBL" id="CP016786">
    <property type="protein sequence ID" value="ASW43873.1"/>
    <property type="molecule type" value="Genomic_DNA"/>
</dbReference>
<reference evidence="9 10" key="1">
    <citation type="submission" date="2016-08" db="EMBL/GenBank/DDBJ databases">
        <title>Complete Genome Sequence Of The Indigo Reducing Clostridium isatidis DSM15098.</title>
        <authorList>
            <person name="Little G.T."/>
            <person name="Minton N.P."/>
        </authorList>
    </citation>
    <scope>NUCLEOTIDE SEQUENCE [LARGE SCALE GENOMIC DNA]</scope>
    <source>
        <strain evidence="9 10">DSM 15098</strain>
    </source>
</reference>
<feature type="transmembrane region" description="Helical" evidence="7">
    <location>
        <begin position="224"/>
        <end position="246"/>
    </location>
</feature>
<feature type="transmembrane region" description="Helical" evidence="7">
    <location>
        <begin position="104"/>
        <end position="127"/>
    </location>
</feature>
<keyword evidence="4 7" id="KW-0812">Transmembrane</keyword>